<evidence type="ECO:0000256" key="1">
    <source>
        <dbReference type="SAM" id="SignalP"/>
    </source>
</evidence>
<dbReference type="InterPro" id="IPR046198">
    <property type="entry name" value="DUF6230"/>
</dbReference>
<accession>A0ABY7U5T4</accession>
<proteinExistence type="predicted"/>
<evidence type="ECO:0008006" key="4">
    <source>
        <dbReference type="Google" id="ProtNLM"/>
    </source>
</evidence>
<name>A0ABY7U5T4_9CORY</name>
<dbReference type="Pfam" id="PF19741">
    <property type="entry name" value="DUF6230"/>
    <property type="match status" value="1"/>
</dbReference>
<dbReference type="EMBL" id="CP063189">
    <property type="protein sequence ID" value="WCZ32062.1"/>
    <property type="molecule type" value="Genomic_DNA"/>
</dbReference>
<feature type="signal peptide" evidence="1">
    <location>
        <begin position="1"/>
        <end position="28"/>
    </location>
</feature>
<evidence type="ECO:0000313" key="2">
    <source>
        <dbReference type="EMBL" id="WCZ32062.1"/>
    </source>
</evidence>
<feature type="chain" id="PRO_5046330152" description="Cholesterol esterase" evidence="1">
    <location>
        <begin position="29"/>
        <end position="189"/>
    </location>
</feature>
<sequence length="189" mass="19512">MGRIRKRRFAAIAAAGLIALSAEGVAMANNGLAAGLALSNTIFTQTVGGLDADDFGLFVDTEHQQQGDRGVTRLRLQHAEITDMCLSAKVNLPGVGEKKFQMLADGPSTTADNLVIGVADMEGSLTMTNPRIGVDASQLSDDAEPGAFGLAATHMEASDQVIHAVSTSADRLSSAGGKITVEDPDGGRC</sequence>
<gene>
    <name evidence="2" type="ORF">CMASS_03035</name>
</gene>
<keyword evidence="1" id="KW-0732">Signal</keyword>
<organism evidence="2 3">
    <name type="scientific">Corynebacterium massiliense DSM 45435</name>
    <dbReference type="NCBI Taxonomy" id="1121364"/>
    <lineage>
        <taxon>Bacteria</taxon>
        <taxon>Bacillati</taxon>
        <taxon>Actinomycetota</taxon>
        <taxon>Actinomycetes</taxon>
        <taxon>Mycobacteriales</taxon>
        <taxon>Corynebacteriaceae</taxon>
        <taxon>Corynebacterium</taxon>
    </lineage>
</organism>
<protein>
    <recommendedName>
        <fullName evidence="4">Cholesterol esterase</fullName>
    </recommendedName>
</protein>
<evidence type="ECO:0000313" key="3">
    <source>
        <dbReference type="Proteomes" id="UP001220064"/>
    </source>
</evidence>
<dbReference type="Proteomes" id="UP001220064">
    <property type="component" value="Chromosome"/>
</dbReference>
<dbReference type="RefSeq" id="WP_022862915.1">
    <property type="nucleotide sequence ID" value="NZ_ATVG01000004.1"/>
</dbReference>
<reference evidence="2 3" key="1">
    <citation type="submission" date="2020-10" db="EMBL/GenBank/DDBJ databases">
        <title>Complete genome sequence of Corynebacterium massiliense DSM 45435, type strain of Corynebacterium massiliense.</title>
        <authorList>
            <person name="Busche T."/>
            <person name="Kalinowski J."/>
            <person name="Ruckert C."/>
        </authorList>
    </citation>
    <scope>NUCLEOTIDE SEQUENCE [LARGE SCALE GENOMIC DNA]</scope>
    <source>
        <strain evidence="2 3">DSM 45435</strain>
    </source>
</reference>
<keyword evidence="3" id="KW-1185">Reference proteome</keyword>